<dbReference type="GeneID" id="106665162"/>
<feature type="compositionally biased region" description="Basic and acidic residues" evidence="1">
    <location>
        <begin position="1547"/>
        <end position="1565"/>
    </location>
</feature>
<dbReference type="EnsemblMetazoa" id="XM_014391389.2">
    <property type="protein sequence ID" value="XP_014246875.2"/>
    <property type="gene ID" value="LOC106665162"/>
</dbReference>
<feature type="region of interest" description="Disordered" evidence="1">
    <location>
        <begin position="932"/>
        <end position="952"/>
    </location>
</feature>
<dbReference type="OMA" id="QNLPMGN"/>
<feature type="compositionally biased region" description="Basic and acidic residues" evidence="1">
    <location>
        <begin position="2614"/>
        <end position="2632"/>
    </location>
</feature>
<evidence type="ECO:0000313" key="3">
    <source>
        <dbReference type="Proteomes" id="UP000494040"/>
    </source>
</evidence>
<feature type="region of interest" description="Disordered" evidence="1">
    <location>
        <begin position="1817"/>
        <end position="1838"/>
    </location>
</feature>
<reference evidence="2" key="1">
    <citation type="submission" date="2022-01" db="UniProtKB">
        <authorList>
            <consortium name="EnsemblMetazoa"/>
        </authorList>
    </citation>
    <scope>IDENTIFICATION</scope>
</reference>
<dbReference type="KEGG" id="clec:106665162"/>
<feature type="region of interest" description="Disordered" evidence="1">
    <location>
        <begin position="1068"/>
        <end position="1115"/>
    </location>
</feature>
<feature type="region of interest" description="Disordered" evidence="1">
    <location>
        <begin position="2604"/>
        <end position="2632"/>
    </location>
</feature>
<feature type="compositionally biased region" description="Polar residues" evidence="1">
    <location>
        <begin position="1518"/>
        <end position="1546"/>
    </location>
</feature>
<evidence type="ECO:0000256" key="1">
    <source>
        <dbReference type="SAM" id="MobiDB-lite"/>
    </source>
</evidence>
<keyword evidence="3" id="KW-1185">Reference proteome</keyword>
<feature type="region of interest" description="Disordered" evidence="1">
    <location>
        <begin position="1421"/>
        <end position="1484"/>
    </location>
</feature>
<feature type="compositionally biased region" description="Low complexity" evidence="1">
    <location>
        <begin position="1817"/>
        <end position="1832"/>
    </location>
</feature>
<feature type="compositionally biased region" description="Low complexity" evidence="1">
    <location>
        <begin position="1462"/>
        <end position="1475"/>
    </location>
</feature>
<feature type="compositionally biased region" description="Polar residues" evidence="1">
    <location>
        <begin position="819"/>
        <end position="831"/>
    </location>
</feature>
<protein>
    <submittedName>
        <fullName evidence="2">Uncharacterized protein</fullName>
    </submittedName>
</protein>
<feature type="region of interest" description="Disordered" evidence="1">
    <location>
        <begin position="2175"/>
        <end position="2194"/>
    </location>
</feature>
<feature type="region of interest" description="Disordered" evidence="1">
    <location>
        <begin position="819"/>
        <end position="843"/>
    </location>
</feature>
<feature type="compositionally biased region" description="Low complexity" evidence="1">
    <location>
        <begin position="1438"/>
        <end position="1449"/>
    </location>
</feature>
<organism evidence="2 3">
    <name type="scientific">Cimex lectularius</name>
    <name type="common">Bed bug</name>
    <name type="synonym">Acanthia lectularia</name>
    <dbReference type="NCBI Taxonomy" id="79782"/>
    <lineage>
        <taxon>Eukaryota</taxon>
        <taxon>Metazoa</taxon>
        <taxon>Ecdysozoa</taxon>
        <taxon>Arthropoda</taxon>
        <taxon>Hexapoda</taxon>
        <taxon>Insecta</taxon>
        <taxon>Pterygota</taxon>
        <taxon>Neoptera</taxon>
        <taxon>Paraneoptera</taxon>
        <taxon>Hemiptera</taxon>
        <taxon>Heteroptera</taxon>
        <taxon>Panheteroptera</taxon>
        <taxon>Cimicomorpha</taxon>
        <taxon>Cimicidae</taxon>
        <taxon>Cimex</taxon>
    </lineage>
</organism>
<dbReference type="RefSeq" id="XP_014246875.2">
    <property type="nucleotide sequence ID" value="XM_014391389.2"/>
</dbReference>
<proteinExistence type="predicted"/>
<feature type="compositionally biased region" description="Polar residues" evidence="1">
    <location>
        <begin position="251"/>
        <end position="263"/>
    </location>
</feature>
<feature type="compositionally biased region" description="Polar residues" evidence="1">
    <location>
        <begin position="1566"/>
        <end position="1577"/>
    </location>
</feature>
<feature type="compositionally biased region" description="Basic and acidic residues" evidence="1">
    <location>
        <begin position="1087"/>
        <end position="1109"/>
    </location>
</feature>
<feature type="region of interest" description="Disordered" evidence="1">
    <location>
        <begin position="1030"/>
        <end position="1051"/>
    </location>
</feature>
<name>A0A8I6RK15_CIMLE</name>
<feature type="region of interest" description="Disordered" evidence="1">
    <location>
        <begin position="241"/>
        <end position="263"/>
    </location>
</feature>
<feature type="compositionally biased region" description="Polar residues" evidence="1">
    <location>
        <begin position="1424"/>
        <end position="1437"/>
    </location>
</feature>
<feature type="region of interest" description="Disordered" evidence="1">
    <location>
        <begin position="1518"/>
        <end position="1581"/>
    </location>
</feature>
<evidence type="ECO:0000313" key="2">
    <source>
        <dbReference type="EnsemblMetazoa" id="XP_014246875.2"/>
    </source>
</evidence>
<dbReference type="Proteomes" id="UP000494040">
    <property type="component" value="Unassembled WGS sequence"/>
</dbReference>
<sequence>MIGPFVVPKPCIPSIPAPCYFPPCCPVPCTPCPPKCPPVVCPPKCPPKCPPPPCPSPNQTALTRTTQFQLPSGSSNGKNTFLNRSKLNSICAYNVVGTKPKLTLGNVKVMKKFEPRKNAADNSTNAKKGITCETVVTSKGRVTVCKWDNEELNDPHDEENLYSNNHVKNYKVRPSKSDSMLAQAKNHNFKCLTYEIKDPITKINKKSKICFENGHDIVNYLSKGVQTQLVLPLKLTKNSPVHNEPKHRFSCKNNKPQINKNTSPIRKSIEPQKKEKTWYSHHRMDSVETQTNRSYNPQKNRSFPLPAKTIRKRYIYVPKYIRNKGNLNEIMNMENKSHSLNSDKMKPNVDYLTDINKINIDGNIERIPRTVSTGMNTDISKITRTVCTYTNENDCANKKSSNPSVGLNLRESNSVYKINITTSAIKEKESNIPVKKNKSSMQMQRINSQMNKEKEKYVVKMCGTDPITKVSKGTQMYFQKIDKVPSKTLIPNVVFEPPAEQRENENPLLNTINGINNYILDYLKPKGVNENKGDQKSRSKSMHKIQFECSLNDSGKPHCYAVHRNLSPTSEITLPSVVTPEHTIKNQINKNEANKKFGNIICQHFIHKDLNENFIHPNSNENIVNLINDLNTRKDSKKSLKDDVLLETNIIDGKKDDVLLETNTIDGKKDDVLLETNTTDGKLKENNATSLCKPHDTVKFCCPGCSSDYQCCKETTQHNKNEEKNTDEDSAKLKEKKLSSGMDNICVNVDDITKKQLSLYTACCSKNKKEENRPSVDSTLYKNGQKFRLGNKATNTCSGCSILPAKKVNRGCSAFDVSPKTNTSTSMSQNDMFPKENVQPINENKPNNKIFDTLDFTDGLTHLFLKYLNQNARRLVFDRINQDNSISSIEDIMENILNSAFVVKTKVQKSKKLKKESNAYKRKRKLLKIKAKLKQQKSRNTSKESTDFNQSIQSIKQSSAELNKEHRIKLAECNSHQSSNNKEVVAKILTKNESPKENKSDFIQNVSKQQALCETEIIKTLSEMTIRSSKKTIQSNVSQPNSSTNKFSNNRRSQIKLITSLQQLYGKHLSSDQKKREKSKISSSNDKTLKEKIKREDTEHEAAKLENTPKPETSNLNTNATNLSENINMYYSSQKECLSMDQNSVTDYDKKQIETFSFNSQNVSNNEKLPDRGQSDYISEHIFGRTKPNYFFNNILDHLLSSNKPSLNEFNRDESSDNCQFSIADGKTCDEDIQLSIQKLESYGETADLKSKVSIETEKGDKGISIENNKTQTNVISHDNVPVHNVGHKDWHSPQMPGAFKKNETLTTFTERNICSQRYLTDTTKTCQDDIRKIDVLVKKQKTEGLEHRKNKHDEKIQINTNFAEVSNENDYFINKTHNIVDAKIQYVRNVNAGHKNWCNNITTKKRDEDLDQKPAVVTEKKTLNNNESMAPTLSQENIKSSKSIISNDNKTKESDTQSGIQSSSKPQKSSPTTPFNHSKEVPVNSKISIEDKLTIKIDNLEKDILNSSYLQLGANSTLVNPGNNDNTQTSSYKQSNTLSENTSQKKVTDRESPLSEKRQLDRPSESSFQNRTSPPLQNDYDSELYLTPWVLGVPYNTAKPYKNEDLNDKDAMTNINVTKYHDKNSIQNTDIVNTGDCTTGMTGFTNTNKNDIKQSNIVHETTKITEIIYNDRDKTKHTNIEEADKHEMAKINELKDNDKFSKQTNNSNEKDDYEISTIGKVKTTNIVTNNSGSNTDMLNITEVNTNTGKDNTKEKTIANDTDEYKTAGMTENKLTAKEEFLNIDNVSDKMESKYPSTDKITIHSTDIMNFHQGVTENENSTTKNNNSTSDTNQDHLKTNEIENDLKETNQSYNHEIDCEICNQYKNDLKFTFKHNKDQSGKDSIKSPDIQPCIPEEKLMLKQPSSVGSYERLGDKSNHFLEQITAALEAECKKQAEQNSNKYKHKFKEFHYNRKRQENDKQENVLLKTFNKNRLNPHQNKTNDTLKQLNIDVLHRQENNTIINQVITSTKKTPQIFIKENKDLVACEPKSQIKEKQLKNKNDSKNEHHCNQLACLVCSREENEILCFRPSTSKAPTKPGQDFFVSSNQLNSLKQNMQDVQGESKRQCKSTKLESELTNMAQDRFVHSHTPTVKIEIKNNTKEQCRTENDYGTYYAQPIAKWQVTPSIESILKCTQGPSQHKSKKNDKLNGMEKNTKIRDEQIAKRKSSKKKTEQLLDNIKLEKRKKSHKISNDQDSFFPIFESESYKNFVSTMVGSGHQPKSNELNMPKLSSKKTKNPIYSTITKTKTPSCSYSTSSASRIQPRAEGDSFQQTSTYVTFPCFTINDLFSFSLDSTEKSHLSKTAIDTYLKSLHELSSTLDDQLKLMKFALDEENLKLISHFHANSSSGYSKERSRQLYMHLVSVDKSTKQRNQDCVRSTIFLTDGVSSPRLADFSQAQYSKYDSNSQKSNSKYKVSKSTMLYVQKELSTLKSQIDQTPYLHLREEIISNKSLTDIEHKYLIKSIDEQLEKLKSIEKEIDDLIHELKHSIEGDKDYSLSNGPAEKNNCLKVESSKNEITFQERLKHIEEILQNELIRIQTALKENEELTESSSKETKNYLKITTGARKRHRERAAKDRSNAKKESFIEKFRRRFSDKTKNSLNTRKK</sequence>
<accession>A0A8I6RK15</accession>